<dbReference type="InterPro" id="IPR023173">
    <property type="entry name" value="NADPH_Cyt_P450_Rdtase_alpha"/>
</dbReference>
<feature type="domain" description="Flavodoxin-like" evidence="11">
    <location>
        <begin position="8"/>
        <end position="153"/>
    </location>
</feature>
<dbReference type="Gene3D" id="2.40.30.10">
    <property type="entry name" value="Translation factors"/>
    <property type="match status" value="1"/>
</dbReference>
<evidence type="ECO:0000256" key="10">
    <source>
        <dbReference type="SAM" id="MobiDB-lite"/>
    </source>
</evidence>
<dbReference type="InterPro" id="IPR017927">
    <property type="entry name" value="FAD-bd_FR_type"/>
</dbReference>
<feature type="domain" description="FAD-binding FR-type" evidence="12">
    <location>
        <begin position="215"/>
        <end position="483"/>
    </location>
</feature>
<keyword evidence="5 9" id="KW-0288">FMN</keyword>
<comment type="similarity">
    <text evidence="9">In the N-terminal section; belongs to the flavodoxin family.</text>
</comment>
<keyword evidence="8 9" id="KW-0560">Oxidoreductase</keyword>
<comment type="catalytic activity">
    <reaction evidence="9">
        <text>2 oxidized [2Fe-2S]-[protein] + NADPH = 2 reduced [2Fe-2S]-[protein] + NADP(+) + H(+)</text>
        <dbReference type="Rhea" id="RHEA:67716"/>
        <dbReference type="Rhea" id="RHEA-COMP:17327"/>
        <dbReference type="Rhea" id="RHEA-COMP:17328"/>
        <dbReference type="ChEBI" id="CHEBI:15378"/>
        <dbReference type="ChEBI" id="CHEBI:33737"/>
        <dbReference type="ChEBI" id="CHEBI:33738"/>
        <dbReference type="ChEBI" id="CHEBI:57783"/>
        <dbReference type="ChEBI" id="CHEBI:58349"/>
    </reaction>
</comment>
<feature type="binding site" evidence="9">
    <location>
        <position position="135"/>
    </location>
    <ligand>
        <name>FMN</name>
        <dbReference type="ChEBI" id="CHEBI:58210"/>
    </ligand>
</feature>
<dbReference type="GO" id="GO:0160246">
    <property type="term" value="F:NADPH-iron-sulfur [2Fe-2S] protein oxidoreductase activity"/>
    <property type="evidence" value="ECO:0007669"/>
    <property type="project" value="InterPro"/>
</dbReference>
<dbReference type="InterPro" id="IPR001433">
    <property type="entry name" value="OxRdtase_FAD/NAD-bd"/>
</dbReference>
<sequence length="689" mass="77633">MSLSNRRILILYGSETGTAQDKAEEIDRMCQRLRFHTDLDALDNVKLNDLLQDYELVCFVIATTGQGHFPNSARKFWKDLRRAKLPPNCLETVHFTTFGLGDSSYHKYNWASRLLHSRLLRLGAKETFARGEADERHDDGIDSIYQPWLKDLREFLTATYPLPPSVQPIPEEEPLPPRYTLSVRLSGAKGAPMQEQADEARSSPDFPPPLLLPHPNVNSAVVVSNKRVTPSDHWQDVRLIELDVTFPLVNGMAYEPLPGDRVVVYPKNYPSDVQKLIDLMEWGSVADKQISLGAQSPNGLYPTKNSTLRDLLTHNIDFMAVPSRSFLHKLAFYTTNVDHKEKLFELVQPDASQEFYDFTSRPRRTILEVLAEFYSSKIPYEAVPDVFPIIRGREFSIANGGKHWKKRQVIQTKHETSGGDAHQDGAVVYRLDVLAALVEYRTIIRKPREGLCSRYLKNLPAGTPLHVDMKRETPPPNGSISAERPLIGIATGTGVAPVRSLVHDRMRSLPRAETVLFFGCRNKAADFHFHEEWAGTEDLTVVPAFSRDPKDPEQPESEANPAPTLKAIPDNKNTTEKQAINGSSDKGGTGGKEEQPATTEPSVVVYSYDEGKNYVQHLIRRHADKVCELLRKDAIICLCGNSGRMPKSVREALRDAAVSGGFCKDPEEAEKRLFDEKDPNKVVYWEETW</sequence>
<dbReference type="InterPro" id="IPR039261">
    <property type="entry name" value="FNR_nucleotide-bd"/>
</dbReference>
<dbReference type="PRINTS" id="PR00371">
    <property type="entry name" value="FPNCR"/>
</dbReference>
<feature type="binding site" evidence="9">
    <location>
        <begin position="62"/>
        <end position="65"/>
    </location>
    <ligand>
        <name>FMN</name>
        <dbReference type="ChEBI" id="CHEBI:58210"/>
    </ligand>
</feature>
<dbReference type="Pfam" id="PF00175">
    <property type="entry name" value="NAD_binding_1"/>
    <property type="match status" value="1"/>
</dbReference>
<evidence type="ECO:0000256" key="7">
    <source>
        <dbReference type="ARBA" id="ARBA00022857"/>
    </source>
</evidence>
<dbReference type="GO" id="GO:0050661">
    <property type="term" value="F:NADP binding"/>
    <property type="evidence" value="ECO:0007669"/>
    <property type="project" value="UniProtKB-UniRule"/>
</dbReference>
<gene>
    <name evidence="9" type="primary">TAH18</name>
    <name evidence="13" type="ORF">SPSK_01044</name>
</gene>
<feature type="binding site" evidence="9">
    <location>
        <begin position="546"/>
        <end position="547"/>
    </location>
    <ligand>
        <name>NADP(+)</name>
        <dbReference type="ChEBI" id="CHEBI:58349"/>
    </ligand>
</feature>
<dbReference type="PANTHER" id="PTHR19384:SF10">
    <property type="entry name" value="NADPH-DEPENDENT DIFLAVIN OXIDOREDUCTASE 1"/>
    <property type="match status" value="1"/>
</dbReference>
<reference evidence="13 14" key="2">
    <citation type="journal article" date="2015" name="Eukaryot. Cell">
        <title>Asexual propagation of a virulent clone complex in a human and feline outbreak of sporotrichosis.</title>
        <authorList>
            <person name="Teixeira Mde M."/>
            <person name="Rodrigues A.M."/>
            <person name="Tsui C.K."/>
            <person name="de Almeida L.G."/>
            <person name="Van Diepeningen A.D."/>
            <person name="van den Ende B.G."/>
            <person name="Fernandes G.F."/>
            <person name="Kano R."/>
            <person name="Hamelin R.C."/>
            <person name="Lopes-Bezerra L.M."/>
            <person name="Vasconcelos A.T."/>
            <person name="de Hoog S."/>
            <person name="de Camargo Z.P."/>
            <person name="Felipe M.S."/>
        </authorList>
    </citation>
    <scope>NUCLEOTIDE SEQUENCE [LARGE SCALE GENOMIC DNA]</scope>
    <source>
        <strain evidence="13 14">1099-18</strain>
    </source>
</reference>
<comment type="similarity">
    <text evidence="9">Belongs to the NADPH-dependent diflavin oxidoreductase NDOR1 family.</text>
</comment>
<dbReference type="InterPro" id="IPR029039">
    <property type="entry name" value="Flavoprotein-like_sf"/>
</dbReference>
<name>A0A0F2LVK2_SPOSC</name>
<dbReference type="Pfam" id="PF00667">
    <property type="entry name" value="FAD_binding_1"/>
    <property type="match status" value="1"/>
</dbReference>
<comment type="cofactor">
    <cofactor evidence="2 9">
        <name>FAD</name>
        <dbReference type="ChEBI" id="CHEBI:57692"/>
    </cofactor>
</comment>
<dbReference type="HAMAP" id="MF_03178">
    <property type="entry name" value="NDOR1"/>
    <property type="match status" value="1"/>
</dbReference>
<keyword evidence="4 9" id="KW-0285">Flavoprotein</keyword>
<comment type="caution">
    <text evidence="9">Lacks conserved residue(s) required for the propagation of feature annotation.</text>
</comment>
<evidence type="ECO:0000256" key="4">
    <source>
        <dbReference type="ARBA" id="ARBA00022630"/>
    </source>
</evidence>
<evidence type="ECO:0000256" key="3">
    <source>
        <dbReference type="ARBA" id="ARBA00022490"/>
    </source>
</evidence>
<evidence type="ECO:0000259" key="11">
    <source>
        <dbReference type="PROSITE" id="PS50902"/>
    </source>
</evidence>
<comment type="subunit">
    <text evidence="9">Interacts with DRE2; as part of the cytosolic iron-sulfur (Fe-S) protein assembly (CIA) machinery.</text>
</comment>
<comment type="function">
    <text evidence="9">NADPH-dependent reductase which is a central component of the cytosolic iron-sulfur (Fe-S) protein assembly (CIA) machinery. Transfers electrons from NADPH via its FAD and FMN prosthetic groups to the [2Fe-2S] cluster of DRE2, another key component of the CIA machinery. In turn, this reduced cluster provides electrons for assembly of cytosolic iron-sulfur cluster proteins. Positively controls H(2)O(2)-induced cell death.</text>
</comment>
<dbReference type="InterPro" id="IPR001094">
    <property type="entry name" value="Flavdoxin-like"/>
</dbReference>
<feature type="region of interest" description="Disordered" evidence="10">
    <location>
        <begin position="540"/>
        <end position="602"/>
    </location>
</feature>
<feature type="binding site" evidence="9">
    <location>
        <begin position="393"/>
        <end position="396"/>
    </location>
    <ligand>
        <name>FAD</name>
        <dbReference type="ChEBI" id="CHEBI:57692"/>
    </ligand>
</feature>
<keyword evidence="7 9" id="KW-0521">NADP</keyword>
<comment type="cofactor">
    <cofactor evidence="1 9">
        <name>FMN</name>
        <dbReference type="ChEBI" id="CHEBI:58210"/>
    </cofactor>
</comment>
<dbReference type="Pfam" id="PF00258">
    <property type="entry name" value="Flavodoxin_1"/>
    <property type="match status" value="1"/>
</dbReference>
<dbReference type="Gene3D" id="3.40.50.80">
    <property type="entry name" value="Nucleotide-binding domain of ferredoxin-NADP reductase (FNR) module"/>
    <property type="match status" value="1"/>
</dbReference>
<evidence type="ECO:0000256" key="6">
    <source>
        <dbReference type="ARBA" id="ARBA00022827"/>
    </source>
</evidence>
<dbReference type="Gene3D" id="1.20.990.10">
    <property type="entry name" value="NADPH-cytochrome p450 Reductase, Chain A, domain 3"/>
    <property type="match status" value="1"/>
</dbReference>
<evidence type="ECO:0000256" key="1">
    <source>
        <dbReference type="ARBA" id="ARBA00001917"/>
    </source>
</evidence>
<dbReference type="RefSeq" id="XP_016584163.1">
    <property type="nucleotide sequence ID" value="XM_016727975.1"/>
</dbReference>
<evidence type="ECO:0000259" key="12">
    <source>
        <dbReference type="PROSITE" id="PS51384"/>
    </source>
</evidence>
<dbReference type="InterPro" id="IPR017938">
    <property type="entry name" value="Riboflavin_synthase-like_b-brl"/>
</dbReference>
<dbReference type="PROSITE" id="PS51384">
    <property type="entry name" value="FAD_FR"/>
    <property type="match status" value="1"/>
</dbReference>
<dbReference type="GO" id="GO:0005739">
    <property type="term" value="C:mitochondrion"/>
    <property type="evidence" value="ECO:0007669"/>
    <property type="project" value="UniProtKB-SubCell"/>
</dbReference>
<evidence type="ECO:0000256" key="2">
    <source>
        <dbReference type="ARBA" id="ARBA00001974"/>
    </source>
</evidence>
<feature type="binding site" evidence="9">
    <location>
        <position position="689"/>
    </location>
    <ligand>
        <name>FAD</name>
        <dbReference type="ChEBI" id="CHEBI:57692"/>
    </ligand>
</feature>
<dbReference type="VEuPathDB" id="FungiDB:SPSK_01044"/>
<dbReference type="OrthoDB" id="1856718at2759"/>
<feature type="binding site" evidence="9">
    <location>
        <begin position="14"/>
        <end position="19"/>
    </location>
    <ligand>
        <name>FMN</name>
        <dbReference type="ChEBI" id="CHEBI:58210"/>
    </ligand>
</feature>
<evidence type="ECO:0000313" key="14">
    <source>
        <dbReference type="Proteomes" id="UP000033710"/>
    </source>
</evidence>
<dbReference type="SUPFAM" id="SSF63380">
    <property type="entry name" value="Riboflavin synthase domain-like"/>
    <property type="match status" value="1"/>
</dbReference>
<dbReference type="GeneID" id="27663252"/>
<dbReference type="Proteomes" id="UP000033710">
    <property type="component" value="Unassembled WGS sequence"/>
</dbReference>
<dbReference type="Gene3D" id="3.40.50.360">
    <property type="match status" value="1"/>
</dbReference>
<feature type="binding site" evidence="9">
    <location>
        <position position="493"/>
    </location>
    <ligand>
        <name>NADP(+)</name>
        <dbReference type="ChEBI" id="CHEBI:58349"/>
    </ligand>
</feature>
<reference evidence="13 14" key="1">
    <citation type="journal article" date="2014" name="BMC Genomics">
        <title>Comparative genomics of the major fungal agents of human and animal Sporotrichosis: Sporothrix schenckii and Sporothrix brasiliensis.</title>
        <authorList>
            <person name="Teixeira M.M."/>
            <person name="de Almeida L.G."/>
            <person name="Kubitschek-Barreira P."/>
            <person name="Alves F.L."/>
            <person name="Kioshima E.S."/>
            <person name="Abadio A.K."/>
            <person name="Fernandes L."/>
            <person name="Derengowski L.S."/>
            <person name="Ferreira K.S."/>
            <person name="Souza R.C."/>
            <person name="Ruiz J.C."/>
            <person name="de Andrade N.C."/>
            <person name="Paes H.C."/>
            <person name="Nicola A.M."/>
            <person name="Albuquerque P."/>
            <person name="Gerber A.L."/>
            <person name="Martins V.P."/>
            <person name="Peconick L.D."/>
            <person name="Neto A.V."/>
            <person name="Chaucanez C.B."/>
            <person name="Silva P.A."/>
            <person name="Cunha O.L."/>
            <person name="de Oliveira F.F."/>
            <person name="dos Santos T.C."/>
            <person name="Barros A.L."/>
            <person name="Soares M.A."/>
            <person name="de Oliveira L.M."/>
            <person name="Marini M.M."/>
            <person name="Villalobos-Duno H."/>
            <person name="Cunha M.M."/>
            <person name="de Hoog S."/>
            <person name="da Silveira J.F."/>
            <person name="Henrissat B."/>
            <person name="Nino-Vega G.A."/>
            <person name="Cisalpino P.S."/>
            <person name="Mora-Montes H.M."/>
            <person name="Almeida S.R."/>
            <person name="Stajich J.E."/>
            <person name="Lopes-Bezerra L.M."/>
            <person name="Vasconcelos A.T."/>
            <person name="Felipe M.S."/>
        </authorList>
    </citation>
    <scope>NUCLEOTIDE SEQUENCE [LARGE SCALE GENOMIC DNA]</scope>
    <source>
        <strain evidence="13 14">1099-18</strain>
    </source>
</reference>
<dbReference type="InterPro" id="IPR001709">
    <property type="entry name" value="Flavoprot_Pyr_Nucl_cyt_Rdtase"/>
</dbReference>
<accession>A0A0F2LVK2</accession>
<organism evidence="13 14">
    <name type="scientific">Sporothrix schenckii 1099-18</name>
    <dbReference type="NCBI Taxonomy" id="1397361"/>
    <lineage>
        <taxon>Eukaryota</taxon>
        <taxon>Fungi</taxon>
        <taxon>Dikarya</taxon>
        <taxon>Ascomycota</taxon>
        <taxon>Pezizomycotina</taxon>
        <taxon>Sordariomycetes</taxon>
        <taxon>Sordariomycetidae</taxon>
        <taxon>Ophiostomatales</taxon>
        <taxon>Ophiostomataceae</taxon>
        <taxon>Sporothrix</taxon>
    </lineage>
</organism>
<protein>
    <recommendedName>
        <fullName evidence="9">NADPH-dependent diflavin oxidoreductase 1</fullName>
        <ecNumber evidence="9">1.18.1.-</ecNumber>
    </recommendedName>
    <alternativeName>
        <fullName evidence="9">NADPH-dependent FMN and FAD-containing oxidoreductase</fullName>
    </alternativeName>
</protein>
<dbReference type="PANTHER" id="PTHR19384">
    <property type="entry name" value="NITRIC OXIDE SYNTHASE-RELATED"/>
    <property type="match status" value="1"/>
</dbReference>
<evidence type="ECO:0000256" key="9">
    <source>
        <dbReference type="HAMAP-Rule" id="MF_03178"/>
    </source>
</evidence>
<feature type="binding site" evidence="9">
    <location>
        <begin position="612"/>
        <end position="616"/>
    </location>
    <ligand>
        <name>NADP(+)</name>
        <dbReference type="ChEBI" id="CHEBI:58349"/>
    </ligand>
</feature>
<dbReference type="GO" id="GO:0050660">
    <property type="term" value="F:flavin adenine dinucleotide binding"/>
    <property type="evidence" value="ECO:0007669"/>
    <property type="project" value="UniProtKB-UniRule"/>
</dbReference>
<dbReference type="GO" id="GO:0016226">
    <property type="term" value="P:iron-sulfur cluster assembly"/>
    <property type="evidence" value="ECO:0007669"/>
    <property type="project" value="UniProtKB-UniRule"/>
</dbReference>
<dbReference type="InterPro" id="IPR008254">
    <property type="entry name" value="Flavodoxin/NO_synth"/>
</dbReference>
<keyword evidence="9" id="KW-0496">Mitochondrion</keyword>
<dbReference type="GO" id="GO:0005829">
    <property type="term" value="C:cytosol"/>
    <property type="evidence" value="ECO:0007669"/>
    <property type="project" value="TreeGrafter"/>
</dbReference>
<comment type="subcellular location">
    <subcellularLocation>
        <location evidence="9">Cytoplasm</location>
    </subcellularLocation>
    <subcellularLocation>
        <location evidence="9">Mitochondrion</location>
    </subcellularLocation>
    <text evidence="9">Relocalizes to mitochondria after H(2)O(2) exposure.</text>
</comment>
<proteinExistence type="inferred from homology"/>
<dbReference type="SUPFAM" id="SSF52343">
    <property type="entry name" value="Ferredoxin reductase-like, C-terminal NADP-linked domain"/>
    <property type="match status" value="1"/>
</dbReference>
<dbReference type="GO" id="GO:0010181">
    <property type="term" value="F:FMN binding"/>
    <property type="evidence" value="ECO:0007669"/>
    <property type="project" value="UniProtKB-UniRule"/>
</dbReference>
<dbReference type="EMBL" id="AXCR01000011">
    <property type="protein sequence ID" value="KJR81487.1"/>
    <property type="molecule type" value="Genomic_DNA"/>
</dbReference>
<comment type="similarity">
    <text evidence="9">In the C-terminal section; belongs to the flavoprotein pyridine nucleotide cytochrome reductase family.</text>
</comment>
<dbReference type="SUPFAM" id="SSF52218">
    <property type="entry name" value="Flavoproteins"/>
    <property type="match status" value="1"/>
</dbReference>
<keyword evidence="6 9" id="KW-0274">FAD</keyword>
<feature type="binding site" evidence="9">
    <location>
        <begin position="450"/>
        <end position="453"/>
    </location>
    <ligand>
        <name>FAD</name>
        <dbReference type="ChEBI" id="CHEBI:57692"/>
    </ligand>
</feature>
<dbReference type="EC" id="1.18.1.-" evidence="9"/>
<dbReference type="AlphaFoldDB" id="A0A0F2LVK2"/>
<dbReference type="PRINTS" id="PR00369">
    <property type="entry name" value="FLAVODOXIN"/>
</dbReference>
<feature type="binding site" evidence="9">
    <location>
        <position position="363"/>
    </location>
    <ligand>
        <name>FAD</name>
        <dbReference type="ChEBI" id="CHEBI:57692"/>
    </ligand>
</feature>
<dbReference type="GO" id="GO:0016651">
    <property type="term" value="F:oxidoreductase activity, acting on NAD(P)H"/>
    <property type="evidence" value="ECO:0007669"/>
    <property type="project" value="UniProtKB-UniRule"/>
</dbReference>
<comment type="caution">
    <text evidence="13">The sequence shown here is derived from an EMBL/GenBank/DDBJ whole genome shotgun (WGS) entry which is preliminary data.</text>
</comment>
<dbReference type="PROSITE" id="PS50902">
    <property type="entry name" value="FLAVODOXIN_LIKE"/>
    <property type="match status" value="1"/>
</dbReference>
<keyword evidence="3 9" id="KW-0963">Cytoplasm</keyword>
<dbReference type="KEGG" id="ssck:SPSK_01044"/>
<dbReference type="InterPro" id="IPR003097">
    <property type="entry name" value="CysJ-like_FAD-binding"/>
</dbReference>
<evidence type="ECO:0000256" key="5">
    <source>
        <dbReference type="ARBA" id="ARBA00022643"/>
    </source>
</evidence>
<dbReference type="InterPro" id="IPR028879">
    <property type="entry name" value="NDOR1"/>
</dbReference>
<evidence type="ECO:0000313" key="13">
    <source>
        <dbReference type="EMBL" id="KJR81487.1"/>
    </source>
</evidence>
<feature type="binding site" evidence="9">
    <location>
        <begin position="100"/>
        <end position="109"/>
    </location>
    <ligand>
        <name>FMN</name>
        <dbReference type="ChEBI" id="CHEBI:58210"/>
    </ligand>
</feature>
<evidence type="ECO:0000256" key="8">
    <source>
        <dbReference type="ARBA" id="ARBA00023002"/>
    </source>
</evidence>